<reference evidence="4" key="2">
    <citation type="submission" date="2015-01" db="EMBL/GenBank/DDBJ databases">
        <title>Evolutionary Origins and Diversification of the Mycorrhizal Mutualists.</title>
        <authorList>
            <consortium name="DOE Joint Genome Institute"/>
            <consortium name="Mycorrhizal Genomics Consortium"/>
            <person name="Kohler A."/>
            <person name="Kuo A."/>
            <person name="Nagy L.G."/>
            <person name="Floudas D."/>
            <person name="Copeland A."/>
            <person name="Barry K.W."/>
            <person name="Cichocki N."/>
            <person name="Veneault-Fourrey C."/>
            <person name="LaButti K."/>
            <person name="Lindquist E.A."/>
            <person name="Lipzen A."/>
            <person name="Lundell T."/>
            <person name="Morin E."/>
            <person name="Murat C."/>
            <person name="Riley R."/>
            <person name="Ohm R."/>
            <person name="Sun H."/>
            <person name="Tunlid A."/>
            <person name="Henrissat B."/>
            <person name="Grigoriev I.V."/>
            <person name="Hibbett D.S."/>
            <person name="Martin F."/>
        </authorList>
    </citation>
    <scope>NUCLEOTIDE SEQUENCE [LARGE SCALE GENOMIC DNA]</scope>
    <source>
        <strain evidence="4">h7</strain>
    </source>
</reference>
<reference evidence="3 4" key="1">
    <citation type="submission" date="2014-04" db="EMBL/GenBank/DDBJ databases">
        <authorList>
            <consortium name="DOE Joint Genome Institute"/>
            <person name="Kuo A."/>
            <person name="Gay G."/>
            <person name="Dore J."/>
            <person name="Kohler A."/>
            <person name="Nagy L.G."/>
            <person name="Floudas D."/>
            <person name="Copeland A."/>
            <person name="Barry K.W."/>
            <person name="Cichocki N."/>
            <person name="Veneault-Fourrey C."/>
            <person name="LaButti K."/>
            <person name="Lindquist E.A."/>
            <person name="Lipzen A."/>
            <person name="Lundell T."/>
            <person name="Morin E."/>
            <person name="Murat C."/>
            <person name="Sun H."/>
            <person name="Tunlid A."/>
            <person name="Henrissat B."/>
            <person name="Grigoriev I.V."/>
            <person name="Hibbett D.S."/>
            <person name="Martin F."/>
            <person name="Nordberg H.P."/>
            <person name="Cantor M.N."/>
            <person name="Hua S.X."/>
        </authorList>
    </citation>
    <scope>NUCLEOTIDE SEQUENCE [LARGE SCALE GENOMIC DNA]</scope>
    <source>
        <strain evidence="4">h7</strain>
    </source>
</reference>
<accession>A0A0C3CJE1</accession>
<feature type="region of interest" description="Disordered" evidence="2">
    <location>
        <begin position="1"/>
        <end position="33"/>
    </location>
</feature>
<name>A0A0C3CJE1_HEBCY</name>
<evidence type="ECO:0000256" key="2">
    <source>
        <dbReference type="SAM" id="MobiDB-lite"/>
    </source>
</evidence>
<keyword evidence="4" id="KW-1185">Reference proteome</keyword>
<gene>
    <name evidence="3" type="ORF">M413DRAFT_438004</name>
</gene>
<feature type="region of interest" description="Disordered" evidence="2">
    <location>
        <begin position="77"/>
        <end position="158"/>
    </location>
</feature>
<sequence>MSGATPTLIPRESIFPRLLPKAPQPHPMPLPRKRVYGHLNAFRDLQREMDDLSDEENELEDLNNAVRNRGFAFLVPIGRSLTRQEEKNDAEDDTDESGSAHTGVAPSVLEDDGENDSAQDLDASMEDLDEDITADMEDNEDLIEGDTEEFEEEPSDLP</sequence>
<evidence type="ECO:0000313" key="3">
    <source>
        <dbReference type="EMBL" id="KIM48830.1"/>
    </source>
</evidence>
<feature type="compositionally biased region" description="Acidic residues" evidence="2">
    <location>
        <begin position="109"/>
        <end position="158"/>
    </location>
</feature>
<dbReference type="AlphaFoldDB" id="A0A0C3CJE1"/>
<proteinExistence type="predicted"/>
<evidence type="ECO:0000313" key="4">
    <source>
        <dbReference type="Proteomes" id="UP000053424"/>
    </source>
</evidence>
<feature type="coiled-coil region" evidence="1">
    <location>
        <begin position="42"/>
        <end position="69"/>
    </location>
</feature>
<evidence type="ECO:0000256" key="1">
    <source>
        <dbReference type="SAM" id="Coils"/>
    </source>
</evidence>
<organism evidence="3 4">
    <name type="scientific">Hebeloma cylindrosporum</name>
    <dbReference type="NCBI Taxonomy" id="76867"/>
    <lineage>
        <taxon>Eukaryota</taxon>
        <taxon>Fungi</taxon>
        <taxon>Dikarya</taxon>
        <taxon>Basidiomycota</taxon>
        <taxon>Agaricomycotina</taxon>
        <taxon>Agaricomycetes</taxon>
        <taxon>Agaricomycetidae</taxon>
        <taxon>Agaricales</taxon>
        <taxon>Agaricineae</taxon>
        <taxon>Hymenogastraceae</taxon>
        <taxon>Hebeloma</taxon>
    </lineage>
</organism>
<dbReference type="Proteomes" id="UP000053424">
    <property type="component" value="Unassembled WGS sequence"/>
</dbReference>
<dbReference type="STRING" id="686832.A0A0C3CJE1"/>
<dbReference type="HOGENOM" id="CLU_116811_0_0_1"/>
<dbReference type="EMBL" id="KN831768">
    <property type="protein sequence ID" value="KIM48830.1"/>
    <property type="molecule type" value="Genomic_DNA"/>
</dbReference>
<dbReference type="OrthoDB" id="3267661at2759"/>
<keyword evidence="1" id="KW-0175">Coiled coil</keyword>
<protein>
    <submittedName>
        <fullName evidence="3">Uncharacterized protein</fullName>
    </submittedName>
</protein>